<dbReference type="PANTHER" id="PTHR43394:SF1">
    <property type="entry name" value="ATP-BINDING CASSETTE SUB-FAMILY B MEMBER 10, MITOCHONDRIAL"/>
    <property type="match status" value="1"/>
</dbReference>
<evidence type="ECO:0000313" key="10">
    <source>
        <dbReference type="EMBL" id="SHO44329.1"/>
    </source>
</evidence>
<dbReference type="InterPro" id="IPR027417">
    <property type="entry name" value="P-loop_NTPase"/>
</dbReference>
<keyword evidence="6 7" id="KW-0472">Membrane</keyword>
<dbReference type="InterPro" id="IPR017871">
    <property type="entry name" value="ABC_transporter-like_CS"/>
</dbReference>
<feature type="transmembrane region" description="Helical" evidence="7">
    <location>
        <begin position="266"/>
        <end position="286"/>
    </location>
</feature>
<dbReference type="Gene3D" id="1.20.1560.10">
    <property type="entry name" value="ABC transporter type 1, transmembrane domain"/>
    <property type="match status" value="1"/>
</dbReference>
<evidence type="ECO:0000256" key="5">
    <source>
        <dbReference type="ARBA" id="ARBA00022989"/>
    </source>
</evidence>
<dbReference type="InterPro" id="IPR036640">
    <property type="entry name" value="ABC1_TM_sf"/>
</dbReference>
<dbReference type="PROSITE" id="PS50929">
    <property type="entry name" value="ABC_TM1F"/>
    <property type="match status" value="1"/>
</dbReference>
<dbReference type="Gene3D" id="3.40.50.300">
    <property type="entry name" value="P-loop containing nucleotide triphosphate hydrolases"/>
    <property type="match status" value="1"/>
</dbReference>
<organism evidence="10 11">
    <name type="scientific">Anaerocolumna xylanovorans DSM 12503</name>
    <dbReference type="NCBI Taxonomy" id="1121345"/>
    <lineage>
        <taxon>Bacteria</taxon>
        <taxon>Bacillati</taxon>
        <taxon>Bacillota</taxon>
        <taxon>Clostridia</taxon>
        <taxon>Lachnospirales</taxon>
        <taxon>Lachnospiraceae</taxon>
        <taxon>Anaerocolumna</taxon>
    </lineage>
</organism>
<sequence>MNIYKKQFYVKNKLNFCFTIISCVLMTAINVASAFILKLIMDVATSGSLKDMKRLFLYSMVYLIVLIAVMFIKRRYYNNFIKKAMVQFKEFAFSKLLDKSINSFDKEVTGRYISIFTNDMASIETGYVEANLKITVQIMSFLCGLAAMAYFNLILTLAVLAASFLPILVSVIFGKSLEEKVRLVSAKNEGFVSMVKDLLTGFSVVKSFRAEKEIFNLYQKENAQIENAKNGKRKTGDFITLLSASSSFLVELTTFLLGAYLAIQNIITAGTVIAFIQLLNLVLGPVEALGPMLTERKAAVSLINKIETATTAAEKKEVSEEKTDFSHAITLHDVSFGYEKEQSILKSVNLTFEKGKSYVIVGASGSGKSTLVNLLLGYHNNFDGEIKIDGIDLMTLPTSSLYNMFSVIQQNVFLFDSTIQDNITMFKTFEKADVTQAMEKSGLTKLAAEKGVNYKCGENGSFLSGGEKQRISIARSLLRKTPVLIMDEATSALDLKTARLVEEEINKLKDITRIVISHRMDEGNLRLYDRIIVLNNGIVAEEGEFDRLIENKGYFYSLFQVTKSA</sequence>
<dbReference type="InterPro" id="IPR039421">
    <property type="entry name" value="Type_1_exporter"/>
</dbReference>
<keyword evidence="11" id="KW-1185">Reference proteome</keyword>
<dbReference type="GO" id="GO:0015421">
    <property type="term" value="F:ABC-type oligopeptide transporter activity"/>
    <property type="evidence" value="ECO:0007669"/>
    <property type="project" value="TreeGrafter"/>
</dbReference>
<accession>A0A1M7XZD5</accession>
<evidence type="ECO:0000256" key="4">
    <source>
        <dbReference type="ARBA" id="ARBA00022840"/>
    </source>
</evidence>
<evidence type="ECO:0000313" key="11">
    <source>
        <dbReference type="Proteomes" id="UP000184612"/>
    </source>
</evidence>
<dbReference type="SUPFAM" id="SSF90123">
    <property type="entry name" value="ABC transporter transmembrane region"/>
    <property type="match status" value="1"/>
</dbReference>
<dbReference type="STRING" id="1121345.SAMN02745217_00553"/>
<feature type="transmembrane region" description="Helical" evidence="7">
    <location>
        <begin position="14"/>
        <end position="35"/>
    </location>
</feature>
<comment type="subcellular location">
    <subcellularLocation>
        <location evidence="1">Cell membrane</location>
        <topology evidence="1">Multi-pass membrane protein</topology>
    </subcellularLocation>
</comment>
<proteinExistence type="predicted"/>
<dbReference type="SUPFAM" id="SSF52540">
    <property type="entry name" value="P-loop containing nucleoside triphosphate hydrolases"/>
    <property type="match status" value="1"/>
</dbReference>
<evidence type="ECO:0000259" key="9">
    <source>
        <dbReference type="PROSITE" id="PS50929"/>
    </source>
</evidence>
<feature type="transmembrane region" description="Helical" evidence="7">
    <location>
        <begin position="154"/>
        <end position="173"/>
    </location>
</feature>
<evidence type="ECO:0000256" key="7">
    <source>
        <dbReference type="SAM" id="Phobius"/>
    </source>
</evidence>
<dbReference type="Pfam" id="PF00005">
    <property type="entry name" value="ABC_tran"/>
    <property type="match status" value="1"/>
</dbReference>
<dbReference type="InterPro" id="IPR003593">
    <property type="entry name" value="AAA+_ATPase"/>
</dbReference>
<feature type="domain" description="ABC transporter" evidence="8">
    <location>
        <begin position="329"/>
        <end position="561"/>
    </location>
</feature>
<name>A0A1M7XZD5_9FIRM</name>
<protein>
    <submittedName>
        <fullName evidence="10">ABC-type multidrug transport system, ATPase and permease component</fullName>
    </submittedName>
</protein>
<evidence type="ECO:0000256" key="2">
    <source>
        <dbReference type="ARBA" id="ARBA00022692"/>
    </source>
</evidence>
<dbReference type="GO" id="GO:0016887">
    <property type="term" value="F:ATP hydrolysis activity"/>
    <property type="evidence" value="ECO:0007669"/>
    <property type="project" value="InterPro"/>
</dbReference>
<keyword evidence="3" id="KW-0547">Nucleotide-binding</keyword>
<dbReference type="InterPro" id="IPR011527">
    <property type="entry name" value="ABC1_TM_dom"/>
</dbReference>
<keyword evidence="2 7" id="KW-0812">Transmembrane</keyword>
<dbReference type="CDD" id="cd07346">
    <property type="entry name" value="ABC_6TM_exporters"/>
    <property type="match status" value="1"/>
</dbReference>
<dbReference type="AlphaFoldDB" id="A0A1M7XZD5"/>
<dbReference type="Pfam" id="PF00664">
    <property type="entry name" value="ABC_membrane"/>
    <property type="match status" value="1"/>
</dbReference>
<dbReference type="RefSeq" id="WP_073587887.1">
    <property type="nucleotide sequence ID" value="NZ_FRFD01000003.1"/>
</dbReference>
<dbReference type="GO" id="GO:0005524">
    <property type="term" value="F:ATP binding"/>
    <property type="evidence" value="ECO:0007669"/>
    <property type="project" value="UniProtKB-KW"/>
</dbReference>
<keyword evidence="4" id="KW-0067">ATP-binding</keyword>
<evidence type="ECO:0000256" key="1">
    <source>
        <dbReference type="ARBA" id="ARBA00004651"/>
    </source>
</evidence>
<feature type="transmembrane region" description="Helical" evidence="7">
    <location>
        <begin position="238"/>
        <end position="260"/>
    </location>
</feature>
<evidence type="ECO:0000259" key="8">
    <source>
        <dbReference type="PROSITE" id="PS50893"/>
    </source>
</evidence>
<gene>
    <name evidence="10" type="ORF">SAMN02745217_00553</name>
</gene>
<dbReference type="PROSITE" id="PS50893">
    <property type="entry name" value="ABC_TRANSPORTER_2"/>
    <property type="match status" value="1"/>
</dbReference>
<evidence type="ECO:0000256" key="6">
    <source>
        <dbReference type="ARBA" id="ARBA00023136"/>
    </source>
</evidence>
<dbReference type="Proteomes" id="UP000184612">
    <property type="component" value="Unassembled WGS sequence"/>
</dbReference>
<feature type="transmembrane region" description="Helical" evidence="7">
    <location>
        <begin position="55"/>
        <end position="72"/>
    </location>
</feature>
<dbReference type="CDD" id="cd03228">
    <property type="entry name" value="ABCC_MRP_Like"/>
    <property type="match status" value="1"/>
</dbReference>
<evidence type="ECO:0000256" key="3">
    <source>
        <dbReference type="ARBA" id="ARBA00022741"/>
    </source>
</evidence>
<feature type="domain" description="ABC transmembrane type-1" evidence="9">
    <location>
        <begin position="18"/>
        <end position="298"/>
    </location>
</feature>
<dbReference type="PANTHER" id="PTHR43394">
    <property type="entry name" value="ATP-DEPENDENT PERMEASE MDL1, MITOCHONDRIAL"/>
    <property type="match status" value="1"/>
</dbReference>
<dbReference type="GO" id="GO:0005886">
    <property type="term" value="C:plasma membrane"/>
    <property type="evidence" value="ECO:0007669"/>
    <property type="project" value="UniProtKB-SubCell"/>
</dbReference>
<dbReference type="EMBL" id="FRFD01000003">
    <property type="protein sequence ID" value="SHO44329.1"/>
    <property type="molecule type" value="Genomic_DNA"/>
</dbReference>
<dbReference type="SMART" id="SM00382">
    <property type="entry name" value="AAA"/>
    <property type="match status" value="1"/>
</dbReference>
<reference evidence="10 11" key="1">
    <citation type="submission" date="2016-12" db="EMBL/GenBank/DDBJ databases">
        <authorList>
            <person name="Song W.-J."/>
            <person name="Kurnit D.M."/>
        </authorList>
    </citation>
    <scope>NUCLEOTIDE SEQUENCE [LARGE SCALE GENOMIC DNA]</scope>
    <source>
        <strain evidence="10 11">DSM 12503</strain>
    </source>
</reference>
<keyword evidence="5 7" id="KW-1133">Transmembrane helix</keyword>
<dbReference type="InterPro" id="IPR003439">
    <property type="entry name" value="ABC_transporter-like_ATP-bd"/>
</dbReference>
<dbReference type="PROSITE" id="PS00211">
    <property type="entry name" value="ABC_TRANSPORTER_1"/>
    <property type="match status" value="1"/>
</dbReference>